<protein>
    <submittedName>
        <fullName evidence="1">Uncharacterized protein</fullName>
    </submittedName>
</protein>
<dbReference type="RefSeq" id="WP_089386016.1">
    <property type="nucleotide sequence ID" value="NZ_FZNQ01000036.1"/>
</dbReference>
<accession>A0A238YCZ8</accession>
<evidence type="ECO:0000313" key="2">
    <source>
        <dbReference type="Proteomes" id="UP000198397"/>
    </source>
</evidence>
<dbReference type="EMBL" id="FZNQ01000036">
    <property type="protein sequence ID" value="SNR68219.1"/>
    <property type="molecule type" value="Genomic_DNA"/>
</dbReference>
<dbReference type="Proteomes" id="UP000198397">
    <property type="component" value="Unassembled WGS sequence"/>
</dbReference>
<proteinExistence type="predicted"/>
<sequence length="118" mass="14243">MHRFEKIDLGTYRGDNYFLVGYVEPDPNDQNEYDPAEDAENYGWSLVQKAESPIDENDEIVGMDTRHDQPHLDKEYLPSDADEEKKVWLDDDYSFKRMREYLLEHWRAYADLHIYYNE</sequence>
<dbReference type="AlphaFoldDB" id="A0A238YCZ8"/>
<evidence type="ECO:0000313" key="1">
    <source>
        <dbReference type="EMBL" id="SNR68219.1"/>
    </source>
</evidence>
<keyword evidence="2" id="KW-1185">Reference proteome</keyword>
<name>A0A238YCZ8_HALVU</name>
<dbReference type="OrthoDB" id="270804at2157"/>
<organism evidence="1 2">
    <name type="scientific">Halorubrum vacuolatum</name>
    <name type="common">Natronobacterium vacuolatum</name>
    <dbReference type="NCBI Taxonomy" id="63740"/>
    <lineage>
        <taxon>Archaea</taxon>
        <taxon>Methanobacteriati</taxon>
        <taxon>Methanobacteriota</taxon>
        <taxon>Stenosarchaea group</taxon>
        <taxon>Halobacteria</taxon>
        <taxon>Halobacteriales</taxon>
        <taxon>Haloferacaceae</taxon>
        <taxon>Halorubrum</taxon>
    </lineage>
</organism>
<reference evidence="1 2" key="1">
    <citation type="submission" date="2017-06" db="EMBL/GenBank/DDBJ databases">
        <authorList>
            <person name="Kim H.J."/>
            <person name="Triplett B.A."/>
        </authorList>
    </citation>
    <scope>NUCLEOTIDE SEQUENCE [LARGE SCALE GENOMIC DNA]</scope>
    <source>
        <strain evidence="1 2">DSM 8800</strain>
    </source>
</reference>
<gene>
    <name evidence="1" type="ORF">SAMN06264855_1363</name>
</gene>